<name>A0A9W9MW84_9EURO</name>
<dbReference type="EMBL" id="JAPQKQ010000002">
    <property type="protein sequence ID" value="KAJ5208651.1"/>
    <property type="molecule type" value="Genomic_DNA"/>
</dbReference>
<proteinExistence type="predicted"/>
<reference evidence="2" key="2">
    <citation type="journal article" date="2023" name="IMA Fungus">
        <title>Comparative genomic study of the Penicillium genus elucidates a diverse pangenome and 15 lateral gene transfer events.</title>
        <authorList>
            <person name="Petersen C."/>
            <person name="Sorensen T."/>
            <person name="Nielsen M.R."/>
            <person name="Sondergaard T.E."/>
            <person name="Sorensen J.L."/>
            <person name="Fitzpatrick D.A."/>
            <person name="Frisvad J.C."/>
            <person name="Nielsen K.L."/>
        </authorList>
    </citation>
    <scope>NUCLEOTIDE SEQUENCE</scope>
    <source>
        <strain evidence="2">IBT 20477</strain>
    </source>
</reference>
<feature type="compositionally biased region" description="Basic and acidic residues" evidence="1">
    <location>
        <begin position="73"/>
        <end position="88"/>
    </location>
</feature>
<evidence type="ECO:0000256" key="1">
    <source>
        <dbReference type="SAM" id="MobiDB-lite"/>
    </source>
</evidence>
<dbReference type="Proteomes" id="UP001150942">
    <property type="component" value="Unassembled WGS sequence"/>
</dbReference>
<reference evidence="2" key="1">
    <citation type="submission" date="2022-11" db="EMBL/GenBank/DDBJ databases">
        <authorList>
            <person name="Petersen C."/>
        </authorList>
    </citation>
    <scope>NUCLEOTIDE SEQUENCE</scope>
    <source>
        <strain evidence="2">IBT 20477</strain>
    </source>
</reference>
<dbReference type="AlphaFoldDB" id="A0A9W9MW84"/>
<gene>
    <name evidence="2" type="ORF">N7449_003030</name>
</gene>
<feature type="region of interest" description="Disordered" evidence="1">
    <location>
        <begin position="66"/>
        <end position="88"/>
    </location>
</feature>
<evidence type="ECO:0000313" key="2">
    <source>
        <dbReference type="EMBL" id="KAJ5208651.1"/>
    </source>
</evidence>
<evidence type="ECO:0000313" key="3">
    <source>
        <dbReference type="Proteomes" id="UP001150942"/>
    </source>
</evidence>
<sequence>MVARVWTWNGAVYANYIEDKWIKTRSNPPSDEHTVQCFSDNSARHSDCVSTADGVPSAVIRTGQTRVGQALDSRQDKARQERHRLVVE</sequence>
<keyword evidence="3" id="KW-1185">Reference proteome</keyword>
<protein>
    <submittedName>
        <fullName evidence="2">Uncharacterized protein</fullName>
    </submittedName>
</protein>
<organism evidence="2 3">
    <name type="scientific">Penicillium cf. viridicatum</name>
    <dbReference type="NCBI Taxonomy" id="2972119"/>
    <lineage>
        <taxon>Eukaryota</taxon>
        <taxon>Fungi</taxon>
        <taxon>Dikarya</taxon>
        <taxon>Ascomycota</taxon>
        <taxon>Pezizomycotina</taxon>
        <taxon>Eurotiomycetes</taxon>
        <taxon>Eurotiomycetidae</taxon>
        <taxon>Eurotiales</taxon>
        <taxon>Aspergillaceae</taxon>
        <taxon>Penicillium</taxon>
    </lineage>
</organism>
<comment type="caution">
    <text evidence="2">The sequence shown here is derived from an EMBL/GenBank/DDBJ whole genome shotgun (WGS) entry which is preliminary data.</text>
</comment>
<accession>A0A9W9MW84</accession>